<gene>
    <name evidence="1" type="ORF">DPQ33_02670</name>
</gene>
<dbReference type="RefSeq" id="WP_144301638.1">
    <property type="nucleotide sequence ID" value="NZ_QMIE01000002.1"/>
</dbReference>
<accession>A0A7M3MIZ2</accession>
<comment type="caution">
    <text evidence="1">The sequence shown here is derived from an EMBL/GenBank/DDBJ whole genome shotgun (WGS) entry which is preliminary data.</text>
</comment>
<dbReference type="OrthoDB" id="5458931at2"/>
<organism evidence="1 2">
    <name type="scientific">Oceanidesulfovibrio indonesiensis</name>
    <dbReference type="NCBI Taxonomy" id="54767"/>
    <lineage>
        <taxon>Bacteria</taxon>
        <taxon>Pseudomonadati</taxon>
        <taxon>Thermodesulfobacteriota</taxon>
        <taxon>Desulfovibrionia</taxon>
        <taxon>Desulfovibrionales</taxon>
        <taxon>Desulfovibrionaceae</taxon>
        <taxon>Oceanidesulfovibrio</taxon>
    </lineage>
</organism>
<evidence type="ECO:0000313" key="2">
    <source>
        <dbReference type="Proteomes" id="UP000448292"/>
    </source>
</evidence>
<dbReference type="EMBL" id="QMIE01000002">
    <property type="protein sequence ID" value="TVM19281.1"/>
    <property type="molecule type" value="Genomic_DNA"/>
</dbReference>
<evidence type="ECO:0000313" key="1">
    <source>
        <dbReference type="EMBL" id="TVM19281.1"/>
    </source>
</evidence>
<sequence length="154" mass="17139">MNIEWTIAKKRGNFRPVLRYAITLTDYEKSLGMPAVRIESTIPKPPDAGLTYCWPGQNERADWTSAEFHLLMTPPHTDGTLSKSLKLPWREDNDYPEVEESFRSLRDAFERALSQASASRPMDETGSLAISGGAKADIAPAFAAERILQVVKAS</sequence>
<protein>
    <submittedName>
        <fullName evidence="1">Uncharacterized protein</fullName>
    </submittedName>
</protein>
<name>A0A7M3MIZ2_9BACT</name>
<proteinExistence type="predicted"/>
<dbReference type="AlphaFoldDB" id="A0A7M3MIZ2"/>
<dbReference type="Proteomes" id="UP000448292">
    <property type="component" value="Unassembled WGS sequence"/>
</dbReference>
<reference evidence="1 2" key="1">
    <citation type="submission" date="2018-06" db="EMBL/GenBank/DDBJ databases">
        <title>Complete genome of Desulfovibrio indonesiensis P37SLT.</title>
        <authorList>
            <person name="Crispim J.S."/>
            <person name="Vidigal P.M.P."/>
            <person name="Silva L.C.F."/>
            <person name="Laguardia C.N."/>
            <person name="Araujo L.C."/>
            <person name="Dias R.S."/>
            <person name="Sousa M.P."/>
            <person name="Paula S.O."/>
            <person name="Silva C."/>
        </authorList>
    </citation>
    <scope>NUCLEOTIDE SEQUENCE [LARGE SCALE GENOMIC DNA]</scope>
    <source>
        <strain evidence="1 2">P37SLT</strain>
    </source>
</reference>
<keyword evidence="2" id="KW-1185">Reference proteome</keyword>